<evidence type="ECO:0000256" key="10">
    <source>
        <dbReference type="ARBA" id="ARBA00022679"/>
    </source>
</evidence>
<dbReference type="NCBIfam" id="NF002634">
    <property type="entry name" value="PRK02304.1-3"/>
    <property type="match status" value="1"/>
</dbReference>
<evidence type="ECO:0000256" key="8">
    <source>
        <dbReference type="ARBA" id="ARBA00022490"/>
    </source>
</evidence>
<keyword evidence="15" id="KW-1185">Reference proteome</keyword>
<evidence type="ECO:0000256" key="1">
    <source>
        <dbReference type="ARBA" id="ARBA00000868"/>
    </source>
</evidence>
<dbReference type="Gene3D" id="3.40.50.2020">
    <property type="match status" value="1"/>
</dbReference>
<evidence type="ECO:0000313" key="15">
    <source>
        <dbReference type="Proteomes" id="UP000632125"/>
    </source>
</evidence>
<dbReference type="EC" id="2.4.2.7" evidence="7 12"/>
<dbReference type="PANTHER" id="PTHR32315:SF3">
    <property type="entry name" value="ADENINE PHOSPHORIBOSYLTRANSFERASE"/>
    <property type="match status" value="1"/>
</dbReference>
<dbReference type="HAMAP" id="MF_00004">
    <property type="entry name" value="Aden_phosphoribosyltr"/>
    <property type="match status" value="1"/>
</dbReference>
<comment type="caution">
    <text evidence="14">The sequence shown here is derived from an EMBL/GenBank/DDBJ whole genome shotgun (WGS) entry which is preliminary data.</text>
</comment>
<comment type="similarity">
    <text evidence="5 12">Belongs to the purine/pyrimidine phosphoribosyltransferase family.</text>
</comment>
<comment type="pathway">
    <text evidence="4 12">Purine metabolism; AMP biosynthesis via salvage pathway; AMP from adenine: step 1/1.</text>
</comment>
<dbReference type="GO" id="GO:0016208">
    <property type="term" value="F:AMP binding"/>
    <property type="evidence" value="ECO:0007669"/>
    <property type="project" value="TreeGrafter"/>
</dbReference>
<accession>A0A927CR58</accession>
<keyword evidence="8 12" id="KW-0963">Cytoplasm</keyword>
<dbReference type="GO" id="GO:0003999">
    <property type="term" value="F:adenine phosphoribosyltransferase activity"/>
    <property type="evidence" value="ECO:0007669"/>
    <property type="project" value="UniProtKB-UniRule"/>
</dbReference>
<dbReference type="AlphaFoldDB" id="A0A927CR58"/>
<evidence type="ECO:0000256" key="4">
    <source>
        <dbReference type="ARBA" id="ARBA00004659"/>
    </source>
</evidence>
<dbReference type="PANTHER" id="PTHR32315">
    <property type="entry name" value="ADENINE PHOSPHORIBOSYLTRANSFERASE"/>
    <property type="match status" value="1"/>
</dbReference>
<feature type="domain" description="Phosphoribosyltransferase" evidence="13">
    <location>
        <begin position="46"/>
        <end position="161"/>
    </location>
</feature>
<dbReference type="GO" id="GO:0005737">
    <property type="term" value="C:cytoplasm"/>
    <property type="evidence" value="ECO:0007669"/>
    <property type="project" value="UniProtKB-SubCell"/>
</dbReference>
<evidence type="ECO:0000256" key="2">
    <source>
        <dbReference type="ARBA" id="ARBA00003968"/>
    </source>
</evidence>
<dbReference type="InterPro" id="IPR005764">
    <property type="entry name" value="Ade_phspho_trans"/>
</dbReference>
<dbReference type="Proteomes" id="UP000632125">
    <property type="component" value="Unassembled WGS sequence"/>
</dbReference>
<evidence type="ECO:0000259" key="13">
    <source>
        <dbReference type="Pfam" id="PF00156"/>
    </source>
</evidence>
<organism evidence="14 15">
    <name type="scientific">Paenibacillus arenilitoris</name>
    <dbReference type="NCBI Taxonomy" id="2772299"/>
    <lineage>
        <taxon>Bacteria</taxon>
        <taxon>Bacillati</taxon>
        <taxon>Bacillota</taxon>
        <taxon>Bacilli</taxon>
        <taxon>Bacillales</taxon>
        <taxon>Paenibacillaceae</taxon>
        <taxon>Paenibacillus</taxon>
    </lineage>
</organism>
<evidence type="ECO:0000256" key="7">
    <source>
        <dbReference type="ARBA" id="ARBA00011893"/>
    </source>
</evidence>
<dbReference type="CDD" id="cd06223">
    <property type="entry name" value="PRTases_typeI"/>
    <property type="match status" value="1"/>
</dbReference>
<evidence type="ECO:0000256" key="11">
    <source>
        <dbReference type="ARBA" id="ARBA00022726"/>
    </source>
</evidence>
<dbReference type="EMBL" id="JACXIY010000020">
    <property type="protein sequence ID" value="MBD2870416.1"/>
    <property type="molecule type" value="Genomic_DNA"/>
</dbReference>
<dbReference type="NCBIfam" id="NF002633">
    <property type="entry name" value="PRK02304.1-2"/>
    <property type="match status" value="1"/>
</dbReference>
<name>A0A927CR58_9BACL</name>
<sequence>MERVDRKLSNAQYNFKDYIRVIPDFPQPGIRFKDITTLLKDGGAYRAAIEEIRAAVEKLNIDVIAGPEARGFVVGAPLATALGVGFAPIRKSGKLPGETITASYDLEYGKDQLAMHKDAIEPGQRVLIADDLLATGGTIATSINLVRQLGGEIVGAAFLIELGYLNGREKLEGIDVFSLMTYN</sequence>
<gene>
    <name evidence="12" type="primary">apt</name>
    <name evidence="14" type="ORF">IDH41_17695</name>
</gene>
<keyword evidence="10 12" id="KW-0808">Transferase</keyword>
<dbReference type="GO" id="GO:0006168">
    <property type="term" value="P:adenine salvage"/>
    <property type="evidence" value="ECO:0007669"/>
    <property type="project" value="InterPro"/>
</dbReference>
<comment type="catalytic activity">
    <reaction evidence="1 12">
        <text>AMP + diphosphate = 5-phospho-alpha-D-ribose 1-diphosphate + adenine</text>
        <dbReference type="Rhea" id="RHEA:16609"/>
        <dbReference type="ChEBI" id="CHEBI:16708"/>
        <dbReference type="ChEBI" id="CHEBI:33019"/>
        <dbReference type="ChEBI" id="CHEBI:58017"/>
        <dbReference type="ChEBI" id="CHEBI:456215"/>
        <dbReference type="EC" id="2.4.2.7"/>
    </reaction>
</comment>
<dbReference type="NCBIfam" id="TIGR01090">
    <property type="entry name" value="apt"/>
    <property type="match status" value="1"/>
</dbReference>
<dbReference type="NCBIfam" id="NF002636">
    <property type="entry name" value="PRK02304.1-5"/>
    <property type="match status" value="1"/>
</dbReference>
<dbReference type="GO" id="GO:0006166">
    <property type="term" value="P:purine ribonucleoside salvage"/>
    <property type="evidence" value="ECO:0007669"/>
    <property type="project" value="UniProtKB-UniRule"/>
</dbReference>
<evidence type="ECO:0000256" key="9">
    <source>
        <dbReference type="ARBA" id="ARBA00022676"/>
    </source>
</evidence>
<dbReference type="InterPro" id="IPR000836">
    <property type="entry name" value="PRTase_dom"/>
</dbReference>
<dbReference type="SUPFAM" id="SSF53271">
    <property type="entry name" value="PRTase-like"/>
    <property type="match status" value="1"/>
</dbReference>
<dbReference type="GO" id="GO:0044209">
    <property type="term" value="P:AMP salvage"/>
    <property type="evidence" value="ECO:0007669"/>
    <property type="project" value="UniProtKB-UniRule"/>
</dbReference>
<evidence type="ECO:0000313" key="14">
    <source>
        <dbReference type="EMBL" id="MBD2870416.1"/>
    </source>
</evidence>
<comment type="subunit">
    <text evidence="6 12">Homodimer.</text>
</comment>
<evidence type="ECO:0000256" key="3">
    <source>
        <dbReference type="ARBA" id="ARBA00004496"/>
    </source>
</evidence>
<comment type="subcellular location">
    <subcellularLocation>
        <location evidence="3 12">Cytoplasm</location>
    </subcellularLocation>
</comment>
<protein>
    <recommendedName>
        <fullName evidence="7 12">Adenine phosphoribosyltransferase</fullName>
        <shortName evidence="12">APRT</shortName>
        <ecNumber evidence="7 12">2.4.2.7</ecNumber>
    </recommendedName>
</protein>
<dbReference type="FunFam" id="3.40.50.2020:FF:000004">
    <property type="entry name" value="Adenine phosphoribosyltransferase"/>
    <property type="match status" value="1"/>
</dbReference>
<dbReference type="GO" id="GO:0002055">
    <property type="term" value="F:adenine binding"/>
    <property type="evidence" value="ECO:0007669"/>
    <property type="project" value="TreeGrafter"/>
</dbReference>
<dbReference type="InterPro" id="IPR029057">
    <property type="entry name" value="PRTase-like"/>
</dbReference>
<dbReference type="Pfam" id="PF00156">
    <property type="entry name" value="Pribosyltran"/>
    <property type="match status" value="1"/>
</dbReference>
<evidence type="ECO:0000256" key="12">
    <source>
        <dbReference type="HAMAP-Rule" id="MF_00004"/>
    </source>
</evidence>
<comment type="function">
    <text evidence="2 12">Catalyzes a salvage reaction resulting in the formation of AMP, that is energically less costly than de novo synthesis.</text>
</comment>
<proteinExistence type="inferred from homology"/>
<dbReference type="InterPro" id="IPR050054">
    <property type="entry name" value="UPRTase/APRTase"/>
</dbReference>
<keyword evidence="11 12" id="KW-0660">Purine salvage</keyword>
<evidence type="ECO:0000256" key="5">
    <source>
        <dbReference type="ARBA" id="ARBA00008391"/>
    </source>
</evidence>
<keyword evidence="9 12" id="KW-0328">Glycosyltransferase</keyword>
<reference evidence="14" key="1">
    <citation type="submission" date="2020-09" db="EMBL/GenBank/DDBJ databases">
        <title>A novel bacterium of genus Paenibacillus, isolated from South China Sea.</title>
        <authorList>
            <person name="Huang H."/>
            <person name="Mo K."/>
            <person name="Hu Y."/>
        </authorList>
    </citation>
    <scope>NUCLEOTIDE SEQUENCE</scope>
    <source>
        <strain evidence="14">IB182493</strain>
    </source>
</reference>
<evidence type="ECO:0000256" key="6">
    <source>
        <dbReference type="ARBA" id="ARBA00011738"/>
    </source>
</evidence>